<accession>A0AA40B501</accession>
<proteinExistence type="predicted"/>
<dbReference type="Proteomes" id="UP001172101">
    <property type="component" value="Unassembled WGS sequence"/>
</dbReference>
<keyword evidence="3" id="KW-1185">Reference proteome</keyword>
<protein>
    <submittedName>
        <fullName evidence="2">Uncharacterized protein</fullName>
    </submittedName>
</protein>
<evidence type="ECO:0000256" key="1">
    <source>
        <dbReference type="SAM" id="Phobius"/>
    </source>
</evidence>
<name>A0AA40B501_9PEZI</name>
<dbReference type="AlphaFoldDB" id="A0AA40B501"/>
<reference evidence="2" key="1">
    <citation type="submission" date="2023-06" db="EMBL/GenBank/DDBJ databases">
        <title>Genome-scale phylogeny and comparative genomics of the fungal order Sordariales.</title>
        <authorList>
            <consortium name="Lawrence Berkeley National Laboratory"/>
            <person name="Hensen N."/>
            <person name="Bonometti L."/>
            <person name="Westerberg I."/>
            <person name="Brannstrom I.O."/>
            <person name="Guillou S."/>
            <person name="Cros-Aarteil S."/>
            <person name="Calhoun S."/>
            <person name="Haridas S."/>
            <person name="Kuo A."/>
            <person name="Mondo S."/>
            <person name="Pangilinan J."/>
            <person name="Riley R."/>
            <person name="LaButti K."/>
            <person name="Andreopoulos B."/>
            <person name="Lipzen A."/>
            <person name="Chen C."/>
            <person name="Yanf M."/>
            <person name="Daum C."/>
            <person name="Ng V."/>
            <person name="Clum A."/>
            <person name="Steindorff A."/>
            <person name="Ohm R."/>
            <person name="Martin F."/>
            <person name="Silar P."/>
            <person name="Natvig D."/>
            <person name="Lalanne C."/>
            <person name="Gautier V."/>
            <person name="Ament-velasquez S.L."/>
            <person name="Kruys A."/>
            <person name="Hutchinson M.I."/>
            <person name="Powell A.J."/>
            <person name="Barry K."/>
            <person name="Miller A.N."/>
            <person name="Grigoriev I.V."/>
            <person name="Debuchy R."/>
            <person name="Gladieux P."/>
            <person name="Thoren M.H."/>
            <person name="Johannesson H."/>
        </authorList>
    </citation>
    <scope>NUCLEOTIDE SEQUENCE</scope>
    <source>
        <strain evidence="2">SMH2392-1A</strain>
    </source>
</reference>
<dbReference type="RefSeq" id="XP_060300681.1">
    <property type="nucleotide sequence ID" value="XM_060444926.1"/>
</dbReference>
<sequence length="109" mass="11947">MKVFRTWVGNNIIGPDKDTVTNAVMVMPFGSAVPKYRDDANNIVRSSVFYLPAVLQLPTLIILIGQKSYDSRISGLKEYLPIVSSFMGAKGSDVLLLNLAEGALKDANW</sequence>
<evidence type="ECO:0000313" key="2">
    <source>
        <dbReference type="EMBL" id="KAK0727826.1"/>
    </source>
</evidence>
<feature type="transmembrane region" description="Helical" evidence="1">
    <location>
        <begin position="47"/>
        <end position="65"/>
    </location>
</feature>
<dbReference type="EMBL" id="JAUIRO010000002">
    <property type="protein sequence ID" value="KAK0727826.1"/>
    <property type="molecule type" value="Genomic_DNA"/>
</dbReference>
<organism evidence="2 3">
    <name type="scientific">Lasiosphaeria miniovina</name>
    <dbReference type="NCBI Taxonomy" id="1954250"/>
    <lineage>
        <taxon>Eukaryota</taxon>
        <taxon>Fungi</taxon>
        <taxon>Dikarya</taxon>
        <taxon>Ascomycota</taxon>
        <taxon>Pezizomycotina</taxon>
        <taxon>Sordariomycetes</taxon>
        <taxon>Sordariomycetidae</taxon>
        <taxon>Sordariales</taxon>
        <taxon>Lasiosphaeriaceae</taxon>
        <taxon>Lasiosphaeria</taxon>
    </lineage>
</organism>
<keyword evidence="1" id="KW-0472">Membrane</keyword>
<comment type="caution">
    <text evidence="2">The sequence shown here is derived from an EMBL/GenBank/DDBJ whole genome shotgun (WGS) entry which is preliminary data.</text>
</comment>
<dbReference type="GeneID" id="85328196"/>
<evidence type="ECO:0000313" key="3">
    <source>
        <dbReference type="Proteomes" id="UP001172101"/>
    </source>
</evidence>
<keyword evidence="1" id="KW-0812">Transmembrane</keyword>
<keyword evidence="1" id="KW-1133">Transmembrane helix</keyword>
<gene>
    <name evidence="2" type="ORF">B0T26DRAFT_748124</name>
</gene>